<evidence type="ECO:0000313" key="7">
    <source>
        <dbReference type="Proteomes" id="UP000000539"/>
    </source>
</evidence>
<feature type="domain" description="CFAP74 fourth Ig-like" evidence="5">
    <location>
        <begin position="1019"/>
        <end position="1113"/>
    </location>
</feature>
<feature type="compositionally biased region" description="Acidic residues" evidence="2">
    <location>
        <begin position="84"/>
        <end position="97"/>
    </location>
</feature>
<dbReference type="Pfam" id="PF24770">
    <property type="entry name" value="Ig-CFAP74_2"/>
    <property type="match status" value="1"/>
</dbReference>
<dbReference type="Pfam" id="PF24771">
    <property type="entry name" value="Ig_CFAP74_1st"/>
    <property type="match status" value="1"/>
</dbReference>
<dbReference type="InterPro" id="IPR056310">
    <property type="entry name" value="Ig-CFAP74_4th"/>
</dbReference>
<dbReference type="Proteomes" id="UP000000539">
    <property type="component" value="Chromosome 21"/>
</dbReference>
<dbReference type="InterPro" id="IPR056306">
    <property type="entry name" value="Ig-CFAP74_2nd"/>
</dbReference>
<dbReference type="InterPro" id="IPR056307">
    <property type="entry name" value="Ig-CFAP74_3rd"/>
</dbReference>
<dbReference type="GeneTree" id="ENSGT00900000141054"/>
<evidence type="ECO:0000259" key="4">
    <source>
        <dbReference type="Pfam" id="PF24778"/>
    </source>
</evidence>
<dbReference type="PANTHER" id="PTHR22538:SF0">
    <property type="entry name" value="CILIA- AND FLAGELLA-ASSOCIATED PROTEIN 74"/>
    <property type="match status" value="1"/>
</dbReference>
<keyword evidence="7" id="KW-1185">Reference proteome</keyword>
<dbReference type="Pfam" id="PF24778">
    <property type="entry name" value="Ig-CFAP74_3rd"/>
    <property type="match status" value="1"/>
</dbReference>
<dbReference type="Ensembl" id="ENSGALT00010048518.1">
    <property type="protein sequence ID" value="ENSGALP00010028609.1"/>
    <property type="gene ID" value="ENSGALG00010020083.1"/>
</dbReference>
<name>A0A8V0ZBM0_CHICK</name>
<feature type="region of interest" description="Disordered" evidence="2">
    <location>
        <begin position="73"/>
        <end position="124"/>
    </location>
</feature>
<keyword evidence="1" id="KW-0175">Coiled coil</keyword>
<dbReference type="InterPro" id="IPR013783">
    <property type="entry name" value="Ig-like_fold"/>
</dbReference>
<dbReference type="PANTHER" id="PTHR22538">
    <property type="entry name" value="CILIA- AND FLAGELLA-ASSOCIATED PROTEIN 74"/>
    <property type="match status" value="1"/>
</dbReference>
<dbReference type="GlyGen" id="A0A8V0ZBM0">
    <property type="glycosylation" value="1 site"/>
</dbReference>
<reference evidence="6" key="2">
    <citation type="submission" date="2025-08" db="UniProtKB">
        <authorList>
            <consortium name="Ensembl"/>
        </authorList>
    </citation>
    <scope>IDENTIFICATION</scope>
    <source>
        <strain evidence="6">broiler</strain>
    </source>
</reference>
<accession>A0A8V0ZBM0</accession>
<sequence>MHLCCWVHSRTKAGKTQAPTCLPGDLCVLTDLQPSPCQHTCCDGTSVMEGSSEPGSGGEEEPTLIPFLEEEGNGTAAQSSDPGEHEEEYKLEEDLSDDGTMGNEVTSEGDGDKSEPSMDSLEHGLDDVTSSQALKSADRICLFPLPRNLKELSDIAKEKELVVQKIRDELTACQLRIKALEKQLENVDIETEEEKEAGNVAAVFRLQAMHRRLCTELEDEKSFELKIALTLKENMLEMWRIEMQQGKYEILHKQSKKDEEEREMQYQEQAEVRIRREKIAALKAEENQLSLKKKEEKAQKEYEKRHKKMLDGAKRNHDKAVYFLRKSMARIHEKNAKEEAKTQEHMERRIQAVLSLKNSITSNREKLQALQAWNQAMAKKQEMTMREAILAEGGNVAKEIFLHKRLLQHEKEKQAFIEQQKSRKIEIVSKILKEKASSCKQKNQQLCTKAIKSGGKCKDSLLWRKKAWRYIEKTCKHPAGALPQESWYSPSVCSPAGERTASVGECSETVPHDVPCESEEGEKERDEIPAEPELPGLLSQECDLHKISKEEMDTKHLDTKITKTVILEDRKEEFPTRIFNKGTVSGHEHQGRSFYSKPSCIHFKDFDVGKTYKKKIVLINASYSINYCKPVGISKWLKDFISIQFDPPGKMSAGMSCEVGITFKPVINENLEGEVMFMAQTGFFSVPLKCTAKTCILALDKVLVDFGTHVVGETISRTVNLTNTGALGTRFKVQTLGGDSSRCGATAESSTTRTVTQLCSDSAPERKDSNSSVTSVLEKKEQTCLDGSEEPTCCVAQVEQQRTETSSTEQLTQDAFNFSSDKDMDNAHDLMACSPEEIPIEIMLGKVTEGEIGPFSSVKLQIIFMPSIPGDVRAEFEIVFDNSDCKPLYFSATGVAIDVPVWVPNPNVDLKICMYDRLYQDCIVIRSRAKTTLNLKFEVCKELSKHMKLLPKTGYILPRSSFRVQLKFLPRHSLPGDAGSCFNEETGVLEAPVTIQIADNTKQINFTVHAIVTTTDLVISPAEINFGYCTIYEAVRTNVTLTNKSILPQEFGFVRLPEFVEIQPNDGFGVLLPLESLTLHVIFKANKAKEYSFELTCKSEVNRQFKLSCRAVGVHPPLELSHSLVQFAATALNDVSTATLYVMNSHVSANIFTHAVPRIGNGEVAPVGPTSFEFYVPEDCPVTITPSVGTVLPGKKSLIQVSFRPTLSDQLIREEAAQRLCGAAATGAEIQEIKKDEKTERKKLSVPLSRRQSSRQVVRTGSVKCLSSSYKSEQPECKEIKPDSEAYIAAQAFLTRNFRGKFEKYTIPCFVASGHVDEKRGSESLSFSPCNTLYLELHCPAVAPSVVVTSDNGKNTVDFGDVAVGQTILKETTIQNISPENLELRFSVLNPSGPFLLVRPVRMLEPGEIRTLIVSFSPNKNKLFLEMLDIRTAKNNLPLRITGYGVVPSTVCSVEVLDMGYVLTGEKATSTFKVQNTSTLTLRYSIHLDSFSSARDKDQQRVPSFLMSSLQGAETVETENCNGVSAFSVLPAEGEICGGESQDFIVTFSPEREGLYYSECLKVVLFGKKTAHVIQLKGAARDHPMFVEGGIPLDVPIESLAVTLPPSPKKALKEERQEPVKSIVLLLEHVEGENALPPAVAELKVGAIQTAQFASKKNVEFSFDNLSHLQKKGFAIEPVKGKVDRGHVKCISVFWVPPADFDASAPLVETAFLNLKGDIKESYRILFVATAVSAPTS</sequence>
<reference evidence="6" key="1">
    <citation type="submission" date="2020-11" db="EMBL/GenBank/DDBJ databases">
        <title>Gallus gallus (Chicken) genome, bGalGal1, GRCg7b, maternal haplotype autosomes + Z &amp; W.</title>
        <authorList>
            <person name="Warren W."/>
            <person name="Formenti G."/>
            <person name="Fedrigo O."/>
            <person name="Haase B."/>
            <person name="Mountcastle J."/>
            <person name="Balacco J."/>
            <person name="Tracey A."/>
            <person name="Schneider V."/>
            <person name="Okimoto R."/>
            <person name="Cheng H."/>
            <person name="Hawken R."/>
            <person name="Howe K."/>
            <person name="Jarvis E.D."/>
        </authorList>
    </citation>
    <scope>NUCLEOTIDE SEQUENCE [LARGE SCALE GENOMIC DNA]</scope>
    <source>
        <strain evidence="6">Broiler</strain>
    </source>
</reference>
<proteinExistence type="predicted"/>
<dbReference type="Pfam" id="PF24798">
    <property type="entry name" value="Ig-CFAP74_4th"/>
    <property type="match status" value="1"/>
</dbReference>
<feature type="compositionally biased region" description="Basic and acidic residues" evidence="2">
    <location>
        <begin position="110"/>
        <end position="124"/>
    </location>
</feature>
<reference evidence="6" key="3">
    <citation type="submission" date="2025-09" db="UniProtKB">
        <authorList>
            <consortium name="Ensembl"/>
        </authorList>
    </citation>
    <scope>IDENTIFICATION</scope>
    <source>
        <strain evidence="6">broiler</strain>
    </source>
</reference>
<evidence type="ECO:0000256" key="2">
    <source>
        <dbReference type="SAM" id="MobiDB-lite"/>
    </source>
</evidence>
<evidence type="ECO:0000313" key="6">
    <source>
        <dbReference type="Ensembl" id="ENSGALP00010028609.1"/>
    </source>
</evidence>
<feature type="domain" description="CFAP74 third Ig-like" evidence="4">
    <location>
        <begin position="901"/>
        <end position="1013"/>
    </location>
</feature>
<dbReference type="Gene3D" id="2.60.40.10">
    <property type="entry name" value="Immunoglobulins"/>
    <property type="match status" value="4"/>
</dbReference>
<evidence type="ECO:0000256" key="1">
    <source>
        <dbReference type="SAM" id="Coils"/>
    </source>
</evidence>
<feature type="domain" description="CFAP74 second Ig-like" evidence="3">
    <location>
        <begin position="697"/>
        <end position="899"/>
    </location>
</feature>
<organism evidence="6 7">
    <name type="scientific">Gallus gallus</name>
    <name type="common">Chicken</name>
    <dbReference type="NCBI Taxonomy" id="9031"/>
    <lineage>
        <taxon>Eukaryota</taxon>
        <taxon>Metazoa</taxon>
        <taxon>Chordata</taxon>
        <taxon>Craniata</taxon>
        <taxon>Vertebrata</taxon>
        <taxon>Euteleostomi</taxon>
        <taxon>Archelosauria</taxon>
        <taxon>Archosauria</taxon>
        <taxon>Dinosauria</taxon>
        <taxon>Saurischia</taxon>
        <taxon>Theropoda</taxon>
        <taxon>Coelurosauria</taxon>
        <taxon>Aves</taxon>
        <taxon>Neognathae</taxon>
        <taxon>Galloanserae</taxon>
        <taxon>Galliformes</taxon>
        <taxon>Phasianidae</taxon>
        <taxon>Phasianinae</taxon>
        <taxon>Gallus</taxon>
    </lineage>
</organism>
<protein>
    <submittedName>
        <fullName evidence="6">Cilia and flagella associated protein 74</fullName>
    </submittedName>
</protein>
<feature type="region of interest" description="Disordered" evidence="2">
    <location>
        <begin position="508"/>
        <end position="532"/>
    </location>
</feature>
<gene>
    <name evidence="6" type="primary">CFAP74</name>
</gene>
<feature type="coiled-coil region" evidence="1">
    <location>
        <begin position="149"/>
        <end position="197"/>
    </location>
</feature>
<evidence type="ECO:0000259" key="5">
    <source>
        <dbReference type="Pfam" id="PF24798"/>
    </source>
</evidence>
<evidence type="ECO:0000259" key="3">
    <source>
        <dbReference type="Pfam" id="PF24770"/>
    </source>
</evidence>